<evidence type="ECO:0000256" key="1">
    <source>
        <dbReference type="SAM" id="MobiDB-lite"/>
    </source>
</evidence>
<accession>Q4WLX9</accession>
<dbReference type="Proteomes" id="UP000002530">
    <property type="component" value="Unassembled WGS sequence"/>
</dbReference>
<dbReference type="HOGENOM" id="CLU_004835_2_1_1"/>
<gene>
    <name evidence="2" type="ORF">AFUA_6G11930</name>
</gene>
<evidence type="ECO:0000313" key="3">
    <source>
        <dbReference type="Proteomes" id="UP000002530"/>
    </source>
</evidence>
<organism evidence="2 3">
    <name type="scientific">Aspergillus fumigatus (strain ATCC MYA-4609 / CBS 101355 / FGSC A1100 / Af293)</name>
    <name type="common">Neosartorya fumigata</name>
    <dbReference type="NCBI Taxonomy" id="330879"/>
    <lineage>
        <taxon>Eukaryota</taxon>
        <taxon>Fungi</taxon>
        <taxon>Dikarya</taxon>
        <taxon>Ascomycota</taxon>
        <taxon>Pezizomycotina</taxon>
        <taxon>Eurotiomycetes</taxon>
        <taxon>Eurotiomycetidae</taxon>
        <taxon>Eurotiales</taxon>
        <taxon>Aspergillaceae</taxon>
        <taxon>Aspergillus</taxon>
        <taxon>Aspergillus subgen. Fumigati</taxon>
    </lineage>
</organism>
<sequence>MHWWRSWVEPAAKHERHRRVLCCRSATSSRIWAEKRYLKSSRFHSTSTTVQWAMTAEARAKPHSLVHSLHGSLLVASPLQRSPQVTRWSARPDPCPASEVTLWRVWSSATVKAKWITGLYMGSFATNPTRWTLIDLRPPPPFVSDAECRFLFPPLLVDSAAVSARCGHRHGNQAAEQRTCGIPPSQGRESMPGLSGSSDEMRQQEAGVLVLRKNRRQVRGQRPHRHVSKQSEDSGPALRNSNALDTIRHASAAGDSGWTTFNSSPVYQTHGSDLSRLTIETILSWSVFEGKYDAGPSLTDLLSSPTTLSQEPFLASIDPRHERLDLDLRTCTRLLHTFLEEVHIANPILDGPLVTGYLYQACIHGIGWDAPSCLVLLICALGAISESFHEHHEASSMTARQSPTFHLGQRYFEAAQMRLGAVLRTHGVLEAQCFFYSGVYLMAIFQPLRAWRCFVQAAAMAETLLFSYGGNSPHAAGARLKSETRCLETTHWACLKSELELRLELGLNQPDPLGFTYPTFFPTVPMQQLNRDESRVWYFYLAETAVRRLTMRIMHIKCARSRWILKSRPRIGKETPPLLAIISALLFTYHCRRTTSLPPVLTLSTPEMDDDVLKFVLRGHLLDCYEWIYFPYLLEAIAHAAPRNPATDEFVVRGLAMAAERIHKNRKGFRHRHHGVWLMLRSCTRSALLLVAASRAAGGVRDMLPVGWKAAVRGAVEMLAYWRDEAGDARERLRVLEEVVAGWGE</sequence>
<dbReference type="GeneID" id="3508378"/>
<dbReference type="InParanoid" id="Q4WLX9"/>
<feature type="region of interest" description="Disordered" evidence="1">
    <location>
        <begin position="173"/>
        <end position="202"/>
    </location>
</feature>
<dbReference type="eggNOG" id="ENOG502QR47">
    <property type="taxonomic scope" value="Eukaryota"/>
</dbReference>
<dbReference type="EMBL" id="AAHF01000006">
    <property type="protein sequence ID" value="EAL89035.1"/>
    <property type="molecule type" value="Genomic_DNA"/>
</dbReference>
<keyword evidence="3" id="KW-1185">Reference proteome</keyword>
<dbReference type="PANTHER" id="PTHR47785:SF7">
    <property type="entry name" value="ZN(II)2CYS6 TRANSCRIPTION FACTOR (EUROFUNG)"/>
    <property type="match status" value="1"/>
</dbReference>
<dbReference type="InterPro" id="IPR053181">
    <property type="entry name" value="EcdB-like_regulator"/>
</dbReference>
<name>Q4WLX9_ASPFU</name>
<dbReference type="PANTHER" id="PTHR47785">
    <property type="entry name" value="ZN(II)2CYS6 TRANSCRIPTION FACTOR (EUROFUNG)-RELATED-RELATED"/>
    <property type="match status" value="1"/>
</dbReference>
<feature type="compositionally biased region" description="Basic residues" evidence="1">
    <location>
        <begin position="214"/>
        <end position="228"/>
    </location>
</feature>
<dbReference type="VEuPathDB" id="FungiDB:Afu6g11930"/>
<proteinExistence type="predicted"/>
<feature type="region of interest" description="Disordered" evidence="1">
    <location>
        <begin position="214"/>
        <end position="242"/>
    </location>
</feature>
<reference evidence="2 3" key="1">
    <citation type="journal article" date="2005" name="Nature">
        <title>Genomic sequence of the pathogenic and allergenic filamentous fungus Aspergillus fumigatus.</title>
        <authorList>
            <person name="Nierman W.C."/>
            <person name="Pain A."/>
            <person name="Anderson M.J."/>
            <person name="Wortman J.R."/>
            <person name="Kim H.S."/>
            <person name="Arroyo J."/>
            <person name="Berriman M."/>
            <person name="Abe K."/>
            <person name="Archer D.B."/>
            <person name="Bermejo C."/>
            <person name="Bennett J."/>
            <person name="Bowyer P."/>
            <person name="Chen D."/>
            <person name="Collins M."/>
            <person name="Coulsen R."/>
            <person name="Davies R."/>
            <person name="Dyer P.S."/>
            <person name="Farman M."/>
            <person name="Fedorova N."/>
            <person name="Fedorova N."/>
            <person name="Feldblyum T.V."/>
            <person name="Fischer R."/>
            <person name="Fosker N."/>
            <person name="Fraser A."/>
            <person name="Garcia J.L."/>
            <person name="Garcia M.J."/>
            <person name="Goble A."/>
            <person name="Goldman G.H."/>
            <person name="Gomi K."/>
            <person name="Griffith-Jones S."/>
            <person name="Gwilliam R."/>
            <person name="Haas B."/>
            <person name="Haas H."/>
            <person name="Harris D."/>
            <person name="Horiuchi H."/>
            <person name="Huang J."/>
            <person name="Humphray S."/>
            <person name="Jimenez J."/>
            <person name="Keller N."/>
            <person name="Khouri H."/>
            <person name="Kitamoto K."/>
            <person name="Kobayashi T."/>
            <person name="Konzack S."/>
            <person name="Kulkarni R."/>
            <person name="Kumagai T."/>
            <person name="Lafon A."/>
            <person name="Latge J.P."/>
            <person name="Li W."/>
            <person name="Lord A."/>
            <person name="Lu C."/>
            <person name="Majoros W.H."/>
            <person name="May G.S."/>
            <person name="Miller B.L."/>
            <person name="Mohamoud Y."/>
            <person name="Molina M."/>
            <person name="Monod M."/>
            <person name="Mouyna I."/>
            <person name="Mulligan S."/>
            <person name="Murphy L."/>
            <person name="O'Neil S."/>
            <person name="Paulsen I."/>
            <person name="Penalva M.A."/>
            <person name="Pertea M."/>
            <person name="Price C."/>
            <person name="Pritchard B.L."/>
            <person name="Quail M.A."/>
            <person name="Rabbinowitsch E."/>
            <person name="Rawlins N."/>
            <person name="Rajandream M.A."/>
            <person name="Reichard U."/>
            <person name="Renauld H."/>
            <person name="Robson G.D."/>
            <person name="Rodriguez de Cordoba S."/>
            <person name="Rodriguez-Pena J.M."/>
            <person name="Ronning C.M."/>
            <person name="Rutter S."/>
            <person name="Salzberg S.L."/>
            <person name="Sanchez M."/>
            <person name="Sanchez-Ferrero J.C."/>
            <person name="Saunders D."/>
            <person name="Seeger K."/>
            <person name="Squares R."/>
            <person name="Squares S."/>
            <person name="Takeuchi M."/>
            <person name="Tekaia F."/>
            <person name="Turner G."/>
            <person name="Vazquez de Aldana C.R."/>
            <person name="Weidman J."/>
            <person name="White O."/>
            <person name="Woodward J."/>
            <person name="Yu J.H."/>
            <person name="Fraser C."/>
            <person name="Galagan J.E."/>
            <person name="Asai K."/>
            <person name="Machida M."/>
            <person name="Hall N."/>
            <person name="Barrell B."/>
            <person name="Denning D.W."/>
        </authorList>
    </citation>
    <scope>NUCLEOTIDE SEQUENCE [LARGE SCALE GENOMIC DNA]</scope>
    <source>
        <strain evidence="2 3">Af293</strain>
    </source>
</reference>
<protein>
    <submittedName>
        <fullName evidence="2">Uncharacterized protein</fullName>
    </submittedName>
</protein>
<evidence type="ECO:0000313" key="2">
    <source>
        <dbReference type="EMBL" id="EAL89035.1"/>
    </source>
</evidence>
<dbReference type="RefSeq" id="XP_751073.1">
    <property type="nucleotide sequence ID" value="XM_745980.1"/>
</dbReference>
<dbReference type="CDD" id="cd12148">
    <property type="entry name" value="fungal_TF_MHR"/>
    <property type="match status" value="1"/>
</dbReference>
<dbReference type="STRING" id="330879.Q4WLX9"/>
<comment type="caution">
    <text evidence="2">The sequence shown here is derived from an EMBL/GenBank/DDBJ whole genome shotgun (WGS) entry which is preliminary data.</text>
</comment>
<dbReference type="KEGG" id="afm:AFUA_6G11930"/>
<dbReference type="OrthoDB" id="4356994at2759"/>
<dbReference type="AlphaFoldDB" id="Q4WLX9"/>